<proteinExistence type="predicted"/>
<feature type="region of interest" description="Disordered" evidence="1">
    <location>
        <begin position="197"/>
        <end position="216"/>
    </location>
</feature>
<keyword evidence="3" id="KW-1185">Reference proteome</keyword>
<protein>
    <recommendedName>
        <fullName evidence="4">4-amino-4-deoxychorismate lyase</fullName>
    </recommendedName>
</protein>
<sequence>MLMLDGRVVEQEGHLRRLAVSVRAVYGLQLPDGLDRQLEGLRPLGSTRVRLSVWPVGGSLASEVEVEPHLPRPGALRLIPVTIGGGLGCHKWRDRSWLNDQRLQHDCDADSELLLLDSDREVLETERAAVLIVEGHNLVAAPDDTRRLPSLTSEWPSRRQGTWVWWQRSNPSVSTGCSRPTRCSPPARYAWSLQRQPAATIDGSRPASPPGSTASC</sequence>
<dbReference type="AlphaFoldDB" id="A0A934N7P2"/>
<evidence type="ECO:0000313" key="2">
    <source>
        <dbReference type="EMBL" id="MBJ7596719.1"/>
    </source>
</evidence>
<dbReference type="InterPro" id="IPR036038">
    <property type="entry name" value="Aminotransferase-like"/>
</dbReference>
<organism evidence="2 3">
    <name type="scientific">Candidatus Nephthysia bennettiae</name>
    <dbReference type="NCBI Taxonomy" id="3127016"/>
    <lineage>
        <taxon>Bacteria</taxon>
        <taxon>Bacillati</taxon>
        <taxon>Candidatus Dormiibacterota</taxon>
        <taxon>Candidatus Dormibacteria</taxon>
        <taxon>Candidatus Dormibacterales</taxon>
        <taxon>Candidatus Dormibacteraceae</taxon>
        <taxon>Candidatus Nephthysia</taxon>
    </lineage>
</organism>
<gene>
    <name evidence="2" type="ORF">JF922_01345</name>
</gene>
<evidence type="ECO:0008006" key="4">
    <source>
        <dbReference type="Google" id="ProtNLM"/>
    </source>
</evidence>
<evidence type="ECO:0000313" key="3">
    <source>
        <dbReference type="Proteomes" id="UP000612893"/>
    </source>
</evidence>
<dbReference type="SUPFAM" id="SSF56752">
    <property type="entry name" value="D-aminoacid aminotransferase-like PLP-dependent enzymes"/>
    <property type="match status" value="1"/>
</dbReference>
<evidence type="ECO:0000256" key="1">
    <source>
        <dbReference type="SAM" id="MobiDB-lite"/>
    </source>
</evidence>
<comment type="caution">
    <text evidence="2">The sequence shown here is derived from an EMBL/GenBank/DDBJ whole genome shotgun (WGS) entry which is preliminary data.</text>
</comment>
<reference evidence="2" key="1">
    <citation type="submission" date="2020-10" db="EMBL/GenBank/DDBJ databases">
        <title>Ca. Dormibacterota MAGs.</title>
        <authorList>
            <person name="Montgomery K."/>
        </authorList>
    </citation>
    <scope>NUCLEOTIDE SEQUENCE [LARGE SCALE GENOMIC DNA]</scope>
    <source>
        <strain evidence="2">SC8812_S17_10</strain>
    </source>
</reference>
<name>A0A934N7P2_9BACT</name>
<accession>A0A934N7P2</accession>
<dbReference type="EMBL" id="JAEKNR010000020">
    <property type="protein sequence ID" value="MBJ7596719.1"/>
    <property type="molecule type" value="Genomic_DNA"/>
</dbReference>
<dbReference type="Proteomes" id="UP000612893">
    <property type="component" value="Unassembled WGS sequence"/>
</dbReference>